<dbReference type="Gene3D" id="2.60.40.3230">
    <property type="match status" value="1"/>
</dbReference>
<dbReference type="InterPro" id="IPR010824">
    <property type="entry name" value="DUF1425"/>
</dbReference>
<gene>
    <name evidence="2" type="ORF">RHD99_15250</name>
</gene>
<evidence type="ECO:0000256" key="1">
    <source>
        <dbReference type="SAM" id="SignalP"/>
    </source>
</evidence>
<reference evidence="2 3" key="1">
    <citation type="submission" date="2023-09" db="EMBL/GenBank/DDBJ databases">
        <title>Buttiauxella selenatireducens sp. nov., isolated from the rhizosphere of Cardamine hupingshanesis.</title>
        <authorList>
            <person name="Zhang S."/>
            <person name="Xu Z."/>
            <person name="Wang H."/>
            <person name="Guo Y."/>
        </authorList>
    </citation>
    <scope>NUCLEOTIDE SEQUENCE [LARGE SCALE GENOMIC DNA]</scope>
    <source>
        <strain evidence="2 3">R73</strain>
    </source>
</reference>
<name>A0ABY9S5Z0_9ENTR</name>
<dbReference type="EMBL" id="CP133838">
    <property type="protein sequence ID" value="WMY72822.1"/>
    <property type="molecule type" value="Genomic_DNA"/>
</dbReference>
<proteinExistence type="predicted"/>
<evidence type="ECO:0000313" key="2">
    <source>
        <dbReference type="EMBL" id="WMY72822.1"/>
    </source>
</evidence>
<dbReference type="RefSeq" id="WP_183271895.1">
    <property type="nucleotide sequence ID" value="NZ_CP133838.1"/>
</dbReference>
<evidence type="ECO:0000313" key="3">
    <source>
        <dbReference type="Proteomes" id="UP001246690"/>
    </source>
</evidence>
<feature type="signal peptide" evidence="1">
    <location>
        <begin position="1"/>
        <end position="23"/>
    </location>
</feature>
<accession>A0ABY9S5Z0</accession>
<dbReference type="Proteomes" id="UP001246690">
    <property type="component" value="Chromosome"/>
</dbReference>
<feature type="chain" id="PRO_5045780603" evidence="1">
    <location>
        <begin position="24"/>
        <end position="130"/>
    </location>
</feature>
<dbReference type="PROSITE" id="PS51257">
    <property type="entry name" value="PROKAR_LIPOPROTEIN"/>
    <property type="match status" value="1"/>
</dbReference>
<organism evidence="2 3">
    <name type="scientific">Buttiauxella selenatireducens</name>
    <dbReference type="NCBI Taxonomy" id="3073902"/>
    <lineage>
        <taxon>Bacteria</taxon>
        <taxon>Pseudomonadati</taxon>
        <taxon>Pseudomonadota</taxon>
        <taxon>Gammaproteobacteria</taxon>
        <taxon>Enterobacterales</taxon>
        <taxon>Enterobacteriaceae</taxon>
        <taxon>Buttiauxella</taxon>
    </lineage>
</organism>
<keyword evidence="3" id="KW-1185">Reference proteome</keyword>
<dbReference type="InterPro" id="IPR038483">
    <property type="entry name" value="YcfL-like_sf"/>
</dbReference>
<sequence length="130" mass="14240">MKTRSLLMLLAIIFMVGCSSKPAIPVSDGQTLVMEASVLAAGISAEKPDISTDNGATVSRSQLYNEQSKPVIISYRFYWYDVKGLEIHPLEQPRTITIPAKSSVSVSSIASYPDARKVRLYLSLQGVNFD</sequence>
<dbReference type="CDD" id="cd09030">
    <property type="entry name" value="DUF1425"/>
    <property type="match status" value="1"/>
</dbReference>
<protein>
    <submittedName>
        <fullName evidence="2">YcfL family protein</fullName>
    </submittedName>
</protein>
<dbReference type="Pfam" id="PF07233">
    <property type="entry name" value="DUF1425"/>
    <property type="match status" value="1"/>
</dbReference>
<keyword evidence="1" id="KW-0732">Signal</keyword>